<organism evidence="1 2">
    <name type="scientific">Didymella exigua CBS 183.55</name>
    <dbReference type="NCBI Taxonomy" id="1150837"/>
    <lineage>
        <taxon>Eukaryota</taxon>
        <taxon>Fungi</taxon>
        <taxon>Dikarya</taxon>
        <taxon>Ascomycota</taxon>
        <taxon>Pezizomycotina</taxon>
        <taxon>Dothideomycetes</taxon>
        <taxon>Pleosporomycetidae</taxon>
        <taxon>Pleosporales</taxon>
        <taxon>Pleosporineae</taxon>
        <taxon>Didymellaceae</taxon>
        <taxon>Didymella</taxon>
    </lineage>
</organism>
<dbReference type="EMBL" id="ML978956">
    <property type="protein sequence ID" value="KAF1934349.1"/>
    <property type="molecule type" value="Genomic_DNA"/>
</dbReference>
<dbReference type="GeneID" id="54344924"/>
<evidence type="ECO:0000313" key="2">
    <source>
        <dbReference type="Proteomes" id="UP000800082"/>
    </source>
</evidence>
<accession>A0A6A5S3K8</accession>
<sequence>MGGTVWFCSECEHGPLGDWSPICVNCGHKWREYCLYTDTTRYGETGGRSSKGNQGSAPGVTDDEIVDEGSYVRGYCFQDEGLANIDHAADMVRCQEEDYSHRTPWHSLRSGSIQKCMQVDTDTESDDHGRSVVSGASSVALNSWASSVVLNSWASSVALTSWASGCTAVEMEGAPIELQSVFEKDSRLAQLYCLALEAESIGRVRLQRNVEGLLKSMERELKAEKHGAGTEG</sequence>
<dbReference type="AlphaFoldDB" id="A0A6A5S3K8"/>
<name>A0A6A5S3K8_9PLEO</name>
<dbReference type="RefSeq" id="XP_033454597.1">
    <property type="nucleotide sequence ID" value="XM_033587278.1"/>
</dbReference>
<proteinExistence type="predicted"/>
<dbReference type="OrthoDB" id="3800809at2759"/>
<keyword evidence="2" id="KW-1185">Reference proteome</keyword>
<protein>
    <submittedName>
        <fullName evidence="1">Uncharacterized protein</fullName>
    </submittedName>
</protein>
<gene>
    <name evidence="1" type="ORF">M421DRAFT_118754</name>
</gene>
<dbReference type="Proteomes" id="UP000800082">
    <property type="component" value="Unassembled WGS sequence"/>
</dbReference>
<reference evidence="1" key="1">
    <citation type="journal article" date="2020" name="Stud. Mycol.">
        <title>101 Dothideomycetes genomes: a test case for predicting lifestyles and emergence of pathogens.</title>
        <authorList>
            <person name="Haridas S."/>
            <person name="Albert R."/>
            <person name="Binder M."/>
            <person name="Bloem J."/>
            <person name="Labutti K."/>
            <person name="Salamov A."/>
            <person name="Andreopoulos B."/>
            <person name="Baker S."/>
            <person name="Barry K."/>
            <person name="Bills G."/>
            <person name="Bluhm B."/>
            <person name="Cannon C."/>
            <person name="Castanera R."/>
            <person name="Culley D."/>
            <person name="Daum C."/>
            <person name="Ezra D."/>
            <person name="Gonzalez J."/>
            <person name="Henrissat B."/>
            <person name="Kuo A."/>
            <person name="Liang C."/>
            <person name="Lipzen A."/>
            <person name="Lutzoni F."/>
            <person name="Magnuson J."/>
            <person name="Mondo S."/>
            <person name="Nolan M."/>
            <person name="Ohm R."/>
            <person name="Pangilinan J."/>
            <person name="Park H.-J."/>
            <person name="Ramirez L."/>
            <person name="Alfaro M."/>
            <person name="Sun H."/>
            <person name="Tritt A."/>
            <person name="Yoshinaga Y."/>
            <person name="Zwiers L.-H."/>
            <person name="Turgeon B."/>
            <person name="Goodwin S."/>
            <person name="Spatafora J."/>
            <person name="Crous P."/>
            <person name="Grigoriev I."/>
        </authorList>
    </citation>
    <scope>NUCLEOTIDE SEQUENCE</scope>
    <source>
        <strain evidence="1">CBS 183.55</strain>
    </source>
</reference>
<evidence type="ECO:0000313" key="1">
    <source>
        <dbReference type="EMBL" id="KAF1934349.1"/>
    </source>
</evidence>